<protein>
    <recommendedName>
        <fullName evidence="3">E9imm peptide</fullName>
    </recommendedName>
</protein>
<evidence type="ECO:0000313" key="1">
    <source>
        <dbReference type="EMBL" id="RQW94424.1"/>
    </source>
</evidence>
<evidence type="ECO:0000313" key="2">
    <source>
        <dbReference type="Proteomes" id="UP000274694"/>
    </source>
</evidence>
<name>A0ABX9Y649_MICCH</name>
<evidence type="ECO:0008006" key="3">
    <source>
        <dbReference type="Google" id="ProtNLM"/>
    </source>
</evidence>
<keyword evidence="2" id="KW-1185">Reference proteome</keyword>
<accession>A0ABX9Y649</accession>
<reference evidence="1 2" key="1">
    <citation type="submission" date="2018-05" db="EMBL/GenBank/DDBJ databases">
        <title>Micromonospora from Atacama Desert.</title>
        <authorList>
            <person name="Carro L."/>
            <person name="Goodfellow M."/>
            <person name="Klenk H.-P."/>
        </authorList>
    </citation>
    <scope>NUCLEOTIDE SEQUENCE [LARGE SCALE GENOMIC DNA]</scope>
    <source>
        <strain evidence="1 2">LB41</strain>
    </source>
</reference>
<dbReference type="Proteomes" id="UP000274694">
    <property type="component" value="Unassembled WGS sequence"/>
</dbReference>
<gene>
    <name evidence="1" type="ORF">DLJ60_09230</name>
</gene>
<comment type="caution">
    <text evidence="1">The sequence shown here is derived from an EMBL/GenBank/DDBJ whole genome shotgun (WGS) entry which is preliminary data.</text>
</comment>
<organism evidence="1 2">
    <name type="scientific">Micromonospora chalcea</name>
    <dbReference type="NCBI Taxonomy" id="1874"/>
    <lineage>
        <taxon>Bacteria</taxon>
        <taxon>Bacillati</taxon>
        <taxon>Actinomycetota</taxon>
        <taxon>Actinomycetes</taxon>
        <taxon>Micromonosporales</taxon>
        <taxon>Micromonosporaceae</taxon>
        <taxon>Micromonospora</taxon>
    </lineage>
</organism>
<dbReference type="EMBL" id="QGTA01000150">
    <property type="protein sequence ID" value="RQW94424.1"/>
    <property type="molecule type" value="Genomic_DNA"/>
</dbReference>
<dbReference type="RefSeq" id="WP_069088923.1">
    <property type="nucleotide sequence ID" value="NZ_QGTA01000150.1"/>
</dbReference>
<sequence length="72" mass="8142">MELDDASRGRALALVRELRDPATPDEETGAKLEELERIVRCPHVITLMFFNQPELTDEEVVAEALAYEPFAL</sequence>
<proteinExistence type="predicted"/>